<accession>A0A6C2CS81</accession>
<organism evidence="1 2">
    <name type="scientific">Zoogloea oleivorans</name>
    <dbReference type="NCBI Taxonomy" id="1552750"/>
    <lineage>
        <taxon>Bacteria</taxon>
        <taxon>Pseudomonadati</taxon>
        <taxon>Pseudomonadota</taxon>
        <taxon>Betaproteobacteria</taxon>
        <taxon>Rhodocyclales</taxon>
        <taxon>Zoogloeaceae</taxon>
        <taxon>Zoogloea</taxon>
    </lineage>
</organism>
<evidence type="ECO:0000313" key="1">
    <source>
        <dbReference type="EMBL" id="TYC56165.1"/>
    </source>
</evidence>
<sequence length="90" mass="9915">MSTQMTFPVTPDPLYILADGVSSIAIADQLSARQRHLDALLSMTYGEQGTAFRMLSDDVQENFMWACNSLFDEIRQLSQIAQGMAQGVAV</sequence>
<keyword evidence="2" id="KW-1185">Reference proteome</keyword>
<evidence type="ECO:0000313" key="2">
    <source>
        <dbReference type="Proteomes" id="UP000389128"/>
    </source>
</evidence>
<comment type="caution">
    <text evidence="1">The sequence shown here is derived from an EMBL/GenBank/DDBJ whole genome shotgun (WGS) entry which is preliminary data.</text>
</comment>
<proteinExistence type="predicted"/>
<gene>
    <name evidence="1" type="ORF">ETQ85_12755</name>
</gene>
<reference evidence="1 2" key="1">
    <citation type="submission" date="2019-01" db="EMBL/GenBank/DDBJ databases">
        <title>Zoogloea oleivorans genome sequencing and assembly.</title>
        <authorList>
            <person name="Tancsics A."/>
            <person name="Farkas M."/>
            <person name="Kriszt B."/>
            <person name="Maroti G."/>
            <person name="Horvath B."/>
        </authorList>
    </citation>
    <scope>NUCLEOTIDE SEQUENCE [LARGE SCALE GENOMIC DNA]</scope>
    <source>
        <strain evidence="1 2">Buc</strain>
    </source>
</reference>
<dbReference type="RefSeq" id="WP_148579459.1">
    <property type="nucleotide sequence ID" value="NZ_SDKK01000011.1"/>
</dbReference>
<dbReference type="OrthoDB" id="9182127at2"/>
<name>A0A6C2CS81_9RHOO</name>
<dbReference type="Proteomes" id="UP000389128">
    <property type="component" value="Unassembled WGS sequence"/>
</dbReference>
<dbReference type="EMBL" id="SDKK01000011">
    <property type="protein sequence ID" value="TYC56165.1"/>
    <property type="molecule type" value="Genomic_DNA"/>
</dbReference>
<protein>
    <submittedName>
        <fullName evidence="1">Uncharacterized protein</fullName>
    </submittedName>
</protein>
<dbReference type="AlphaFoldDB" id="A0A6C2CS81"/>